<dbReference type="Ensembl" id="ENSOART00020027589.2">
    <property type="protein sequence ID" value="ENSOARP00020022881.2"/>
    <property type="gene ID" value="ENSOARG00020017871.2"/>
</dbReference>
<accession>A0AC11C0B9</accession>
<name>A0AC11C0B9_SHEEP</name>
<evidence type="ECO:0000313" key="1">
    <source>
        <dbReference type="Ensembl" id="ENSOARP00020022881.2"/>
    </source>
</evidence>
<proteinExistence type="predicted"/>
<reference evidence="1" key="2">
    <citation type="submission" date="2025-08" db="UniProtKB">
        <authorList>
            <consortium name="Ensembl"/>
        </authorList>
    </citation>
    <scope>IDENTIFICATION</scope>
</reference>
<reference evidence="1" key="1">
    <citation type="submission" date="2020-11" db="EMBL/GenBank/DDBJ databases">
        <authorList>
            <person name="Davenport K.M."/>
            <person name="Bickhart D.M."/>
            <person name="Smith T.P.L."/>
            <person name="Murdoch B.M."/>
            <person name="Rosen B.D."/>
        </authorList>
    </citation>
    <scope>NUCLEOTIDE SEQUENCE [LARGE SCALE GENOMIC DNA]</scope>
    <source>
        <strain evidence="1">OAR_USU_Benz2616</strain>
    </source>
</reference>
<protein>
    <submittedName>
        <fullName evidence="1">Uncharacterized protein</fullName>
    </submittedName>
</protein>
<sequence length="419" mass="44343">VCVCVCAWTRAVRVGSGCPLLTSTSGWPPRPLPVPRFSPRLRPRARPCHPAAWGRSRESRRVRAPRVPETCWAPASRGIARSSEVGRNPSSRARAWQNRSLREAGPVEGPRGAGRAARAPRCGLPDSTCCPGPPGGGARAKSRRPGNDAPQRAAASPRPGTPERTPWGNKEQPPRAVLSPGLEGFPGLGKRSCGLGCPQAWLPSIPWELQRTWGVTPSKMTLLAPWDPNYEATAGCRLVWGPSCGSGVSFSGRTLSHPSFWPLYQAASCRDLRPSLAGHQSEEQVPRVAGFPVMCSEDVFFLDPLLPRGQRVPLYLSEVPQQVMGSLKLLLPRPIMSPWLLPIPSSGCSTTWLSGPELIALTGLLQMSQGEPRPSSSGAPGLPSGPPAPASDHPAASGGPGCSHCGEPSLPGTPDAQGP</sequence>
<reference evidence="1" key="3">
    <citation type="submission" date="2025-09" db="UniProtKB">
        <authorList>
            <consortium name="Ensembl"/>
        </authorList>
    </citation>
    <scope>IDENTIFICATION</scope>
</reference>
<organism evidence="1">
    <name type="scientific">Ovis aries</name>
    <name type="common">Sheep</name>
    <dbReference type="NCBI Taxonomy" id="9940"/>
    <lineage>
        <taxon>Eukaryota</taxon>
        <taxon>Metazoa</taxon>
        <taxon>Chordata</taxon>
        <taxon>Craniata</taxon>
        <taxon>Vertebrata</taxon>
        <taxon>Euteleostomi</taxon>
        <taxon>Mammalia</taxon>
        <taxon>Eutheria</taxon>
        <taxon>Laurasiatheria</taxon>
        <taxon>Artiodactyla</taxon>
        <taxon>Ruminantia</taxon>
        <taxon>Pecora</taxon>
        <taxon>Bovidae</taxon>
        <taxon>Caprinae</taxon>
        <taxon>Ovis</taxon>
    </lineage>
</organism>
<gene>
    <name evidence="1" type="primary">SAP25</name>
</gene>